<evidence type="ECO:0000256" key="2">
    <source>
        <dbReference type="ARBA" id="ARBA00004243"/>
    </source>
</evidence>
<dbReference type="GO" id="GO:0005743">
    <property type="term" value="C:mitochondrial inner membrane"/>
    <property type="evidence" value="ECO:0007669"/>
    <property type="project" value="UniProtKB-SubCell"/>
</dbReference>
<comment type="function">
    <text evidence="1">Exerts its effect at some terminal stage of cytochrome c oxidase synthesis, probably by being involved in the insertion of the copper B into subunit I.</text>
</comment>
<dbReference type="GO" id="GO:0005507">
    <property type="term" value="F:copper ion binding"/>
    <property type="evidence" value="ECO:0007669"/>
    <property type="project" value="InterPro"/>
</dbReference>
<dbReference type="PIRSF" id="PIRSF005413">
    <property type="entry name" value="COX11"/>
    <property type="match status" value="1"/>
</dbReference>
<feature type="compositionally biased region" description="Acidic residues" evidence="6">
    <location>
        <begin position="199"/>
        <end position="211"/>
    </location>
</feature>
<dbReference type="PANTHER" id="PTHR21320">
    <property type="entry name" value="CYTOCHROME C OXIDASE ASSEMBLY PROTEIN COX11-RELATED"/>
    <property type="match status" value="1"/>
</dbReference>
<proteinExistence type="predicted"/>
<sequence length="247" mass="28022">MTFLGLAYASAPLYRLACQEFGWSGTINPKAKKKLEELAAFNENRENKSMPGHNRKFLVRFDSRTGVGVCFFLCVVGNKDNIFFFHNFLFVCANTPWDFYPVQNYVVTRAGESTLAFFTAHNHDNGPVSAVSTYTVLPFKAARYFIKVQCFCFEEQRLRGHETVDMPVLFFIDPAILNDPKMTDLDEITLSYVFNASSFEDDPNQEEEDEDGNKIPALGLNVPTSGEPTWLKDVIQNNGQQPQPQIM</sequence>
<organism evidence="7 8">
    <name type="scientific">Reticulomyxa filosa</name>
    <dbReference type="NCBI Taxonomy" id="46433"/>
    <lineage>
        <taxon>Eukaryota</taxon>
        <taxon>Sar</taxon>
        <taxon>Rhizaria</taxon>
        <taxon>Retaria</taxon>
        <taxon>Foraminifera</taxon>
        <taxon>Monothalamids</taxon>
        <taxon>Reticulomyxidae</taxon>
        <taxon>Reticulomyxa</taxon>
    </lineage>
</organism>
<evidence type="ECO:0000256" key="5">
    <source>
        <dbReference type="ARBA" id="ARBA00023136"/>
    </source>
</evidence>
<dbReference type="Gene3D" id="2.60.370.10">
    <property type="entry name" value="Ctag/Cox11"/>
    <property type="match status" value="1"/>
</dbReference>
<dbReference type="OrthoDB" id="1704689at2759"/>
<evidence type="ECO:0000313" key="7">
    <source>
        <dbReference type="EMBL" id="ETO21045.1"/>
    </source>
</evidence>
<name>X6N436_RETFI</name>
<dbReference type="InterPro" id="IPR007533">
    <property type="entry name" value="Cyt_c_oxidase_assmbl_CtaG"/>
</dbReference>
<evidence type="ECO:0000256" key="4">
    <source>
        <dbReference type="ARBA" id="ARBA00022989"/>
    </source>
</evidence>
<dbReference type="PANTHER" id="PTHR21320:SF3">
    <property type="entry name" value="CYTOCHROME C OXIDASE ASSEMBLY PROTEIN COX11, MITOCHONDRIAL-RELATED"/>
    <property type="match status" value="1"/>
</dbReference>
<dbReference type="Pfam" id="PF04442">
    <property type="entry name" value="CtaG_Cox11"/>
    <property type="match status" value="1"/>
</dbReference>
<dbReference type="AlphaFoldDB" id="X6N436"/>
<gene>
    <name evidence="7" type="ORF">RFI_16159</name>
</gene>
<evidence type="ECO:0000256" key="6">
    <source>
        <dbReference type="SAM" id="MobiDB-lite"/>
    </source>
</evidence>
<keyword evidence="5" id="KW-0472">Membrane</keyword>
<evidence type="ECO:0000313" key="8">
    <source>
        <dbReference type="Proteomes" id="UP000023152"/>
    </source>
</evidence>
<keyword evidence="3" id="KW-0812">Transmembrane</keyword>
<comment type="caution">
    <text evidence="7">The sequence shown here is derived from an EMBL/GenBank/DDBJ whole genome shotgun (WGS) entry which is preliminary data.</text>
</comment>
<feature type="region of interest" description="Disordered" evidence="6">
    <location>
        <begin position="199"/>
        <end position="230"/>
    </location>
</feature>
<dbReference type="OMA" id="NKLECFC"/>
<evidence type="ECO:0000256" key="1">
    <source>
        <dbReference type="ARBA" id="ARBA00004007"/>
    </source>
</evidence>
<dbReference type="Proteomes" id="UP000023152">
    <property type="component" value="Unassembled WGS sequence"/>
</dbReference>
<evidence type="ECO:0000256" key="3">
    <source>
        <dbReference type="ARBA" id="ARBA00022692"/>
    </source>
</evidence>
<comment type="subcellular location">
    <subcellularLocation>
        <location evidence="2">Mitochondrion inner membrane</location>
        <topology evidence="2">Single-pass membrane protein</topology>
        <orientation evidence="2">Intermembrane side</orientation>
    </subcellularLocation>
</comment>
<protein>
    <submittedName>
        <fullName evidence="7">Component involved in heme biosynthesis</fullName>
    </submittedName>
</protein>
<keyword evidence="8" id="KW-1185">Reference proteome</keyword>
<keyword evidence="4" id="KW-1133">Transmembrane helix</keyword>
<dbReference type="InterPro" id="IPR023471">
    <property type="entry name" value="CtaG/Cox11_dom_sf"/>
</dbReference>
<dbReference type="SUPFAM" id="SSF110111">
    <property type="entry name" value="Ctag/Cox11"/>
    <property type="match status" value="1"/>
</dbReference>
<dbReference type="EMBL" id="ASPP01011999">
    <property type="protein sequence ID" value="ETO21045.1"/>
    <property type="molecule type" value="Genomic_DNA"/>
</dbReference>
<accession>X6N436</accession>
<reference evidence="7 8" key="1">
    <citation type="journal article" date="2013" name="Curr. Biol.">
        <title>The Genome of the Foraminiferan Reticulomyxa filosa.</title>
        <authorList>
            <person name="Glockner G."/>
            <person name="Hulsmann N."/>
            <person name="Schleicher M."/>
            <person name="Noegel A.A."/>
            <person name="Eichinger L."/>
            <person name="Gallinger C."/>
            <person name="Pawlowski J."/>
            <person name="Sierra R."/>
            <person name="Euteneuer U."/>
            <person name="Pillet L."/>
            <person name="Moustafa A."/>
            <person name="Platzer M."/>
            <person name="Groth M."/>
            <person name="Szafranski K."/>
            <person name="Schliwa M."/>
        </authorList>
    </citation>
    <scope>NUCLEOTIDE SEQUENCE [LARGE SCALE GENOMIC DNA]</scope>
</reference>